<evidence type="ECO:0000313" key="5">
    <source>
        <dbReference type="Proteomes" id="UP000002985"/>
    </source>
</evidence>
<dbReference type="SUPFAM" id="SSF52540">
    <property type="entry name" value="P-loop containing nucleoside triphosphate hydrolases"/>
    <property type="match status" value="1"/>
</dbReference>
<dbReference type="GO" id="GO:0005524">
    <property type="term" value="F:ATP binding"/>
    <property type="evidence" value="ECO:0007669"/>
    <property type="project" value="UniProtKB-KW"/>
</dbReference>
<dbReference type="PANTHER" id="PTHR43038">
    <property type="entry name" value="ATP-BINDING CASSETTE, SUB-FAMILY H, MEMBER 1"/>
    <property type="match status" value="1"/>
</dbReference>
<evidence type="ECO:0000313" key="4">
    <source>
        <dbReference type="EMBL" id="GAB64153.1"/>
    </source>
</evidence>
<keyword evidence="5" id="KW-1185">Reference proteome</keyword>
<dbReference type="EMBL" id="BAFH01000004">
    <property type="protein sequence ID" value="GAB64153.1"/>
    <property type="molecule type" value="Genomic_DNA"/>
</dbReference>
<dbReference type="SMART" id="SM00382">
    <property type="entry name" value="AAA"/>
    <property type="match status" value="1"/>
</dbReference>
<dbReference type="InterPro" id="IPR003593">
    <property type="entry name" value="AAA+_ATPase"/>
</dbReference>
<dbReference type="eggNOG" id="COG1131">
    <property type="taxonomic scope" value="Bacteria"/>
</dbReference>
<protein>
    <submittedName>
        <fullName evidence="4">ABC transporter ATP-binding component</fullName>
    </submittedName>
</protein>
<dbReference type="InterPro" id="IPR003439">
    <property type="entry name" value="ABC_transporter-like_ATP-bd"/>
</dbReference>
<evidence type="ECO:0000256" key="2">
    <source>
        <dbReference type="ARBA" id="ARBA00022840"/>
    </source>
</evidence>
<dbReference type="GO" id="GO:0016887">
    <property type="term" value="F:ATP hydrolysis activity"/>
    <property type="evidence" value="ECO:0007669"/>
    <property type="project" value="InterPro"/>
</dbReference>
<dbReference type="PANTHER" id="PTHR43038:SF3">
    <property type="entry name" value="ABC TRANSPORTER G FAMILY MEMBER 20 ISOFORM X1"/>
    <property type="match status" value="1"/>
</dbReference>
<dbReference type="InterPro" id="IPR027417">
    <property type="entry name" value="P-loop_NTPase"/>
</dbReference>
<keyword evidence="1" id="KW-0547">Nucleotide-binding</keyword>
<name>I3IR08_9BACT</name>
<reference evidence="4 5" key="1">
    <citation type="journal article" date="2012" name="FEBS Lett.">
        <title>Anammox organism KSU-1 expresses a NirK-type copper-containing nitrite reductase instead of a NirS-type with cytochrome cd1.</title>
        <authorList>
            <person name="Hira D."/>
            <person name="Toh H."/>
            <person name="Migita C.T."/>
            <person name="Okubo H."/>
            <person name="Nishiyama T."/>
            <person name="Hattori M."/>
            <person name="Furukawa K."/>
            <person name="Fujii T."/>
        </authorList>
    </citation>
    <scope>NUCLEOTIDE SEQUENCE [LARGE SCALE GENOMIC DNA]</scope>
</reference>
<dbReference type="PROSITE" id="PS50893">
    <property type="entry name" value="ABC_TRANSPORTER_2"/>
    <property type="match status" value="1"/>
</dbReference>
<dbReference type="Gene3D" id="3.40.50.300">
    <property type="entry name" value="P-loop containing nucleotide triphosphate hydrolases"/>
    <property type="match status" value="1"/>
</dbReference>
<organism evidence="4 5">
    <name type="scientific">Candidatus Jettenia caeni</name>
    <dbReference type="NCBI Taxonomy" id="247490"/>
    <lineage>
        <taxon>Bacteria</taxon>
        <taxon>Pseudomonadati</taxon>
        <taxon>Planctomycetota</taxon>
        <taxon>Candidatus Brocadiia</taxon>
        <taxon>Candidatus Brocadiales</taxon>
        <taxon>Candidatus Brocadiaceae</taxon>
        <taxon>Candidatus Jettenia</taxon>
    </lineage>
</organism>
<accession>I3IR08</accession>
<dbReference type="STRING" id="247490.KSU1_D0844"/>
<evidence type="ECO:0000259" key="3">
    <source>
        <dbReference type="PROSITE" id="PS50893"/>
    </source>
</evidence>
<dbReference type="Proteomes" id="UP000002985">
    <property type="component" value="Unassembled WGS sequence"/>
</dbReference>
<gene>
    <name evidence="4" type="ORF">KSU1_D0844</name>
</gene>
<keyword evidence="2 4" id="KW-0067">ATP-binding</keyword>
<dbReference type="Pfam" id="PF00005">
    <property type="entry name" value="ABC_tran"/>
    <property type="match status" value="1"/>
</dbReference>
<sequence length="326" mass="36632">MVHHLYMINIMKMIKTTHLTKNFNNIRAVDDLSFDVFEGEIFGLVGPDGAGKTTTMRLLTSIMEPTSGNAWVAGHHVVKESEIIKEKIGYMSQKFGLYPDLTVIENINFYADIYGIPRKNREKKINNLLTFSNLTPFKKRLAGNLSGGMKQKLGLTCTLIHTPKVLFLDEPTNGVDPVSRRDFWHILYGLLHEKVTIFVSTAYLDEAERCNRVGLIHKGRLLACGTPDEVKKLMHGAILEIRSSEPRKALAILREQLHADSAGIFGASIHLVTQNLEKSIVQVEKLLREADLKLSGMRAIKPTLEDVFVSVLAKDKESNDREDHGK</sequence>
<evidence type="ECO:0000256" key="1">
    <source>
        <dbReference type="ARBA" id="ARBA00022741"/>
    </source>
</evidence>
<proteinExistence type="predicted"/>
<comment type="caution">
    <text evidence="4">The sequence shown here is derived from an EMBL/GenBank/DDBJ whole genome shotgun (WGS) entry which is preliminary data.</text>
</comment>
<dbReference type="AlphaFoldDB" id="I3IR08"/>
<feature type="domain" description="ABC transporter" evidence="3">
    <location>
        <begin position="14"/>
        <end position="243"/>
    </location>
</feature>